<dbReference type="Gene3D" id="3.40.630.10">
    <property type="entry name" value="Zn peptidases"/>
    <property type="match status" value="1"/>
</dbReference>
<proteinExistence type="predicted"/>
<comment type="cofactor">
    <cofactor evidence="1">
        <name>Zn(2+)</name>
        <dbReference type="ChEBI" id="CHEBI:29105"/>
    </cofactor>
</comment>
<dbReference type="Proteomes" id="UP000537141">
    <property type="component" value="Unassembled WGS sequence"/>
</dbReference>
<comment type="caution">
    <text evidence="6">The sequence shown here is derived from an EMBL/GenBank/DDBJ whole genome shotgun (WGS) entry which is preliminary data.</text>
</comment>
<gene>
    <name evidence="6" type="ORF">HNQ55_001703</name>
</gene>
<dbReference type="GO" id="GO:0046872">
    <property type="term" value="F:metal ion binding"/>
    <property type="evidence" value="ECO:0007669"/>
    <property type="project" value="UniProtKB-KW"/>
</dbReference>
<evidence type="ECO:0000313" key="7">
    <source>
        <dbReference type="Proteomes" id="UP000537141"/>
    </source>
</evidence>
<reference evidence="6 7" key="1">
    <citation type="submission" date="2020-08" db="EMBL/GenBank/DDBJ databases">
        <title>Genomic Encyclopedia of Type Strains, Phase IV (KMG-IV): sequencing the most valuable type-strain genomes for metagenomic binning, comparative biology and taxonomic classification.</title>
        <authorList>
            <person name="Goeker M."/>
        </authorList>
    </citation>
    <scope>NUCLEOTIDE SEQUENCE [LARGE SCALE GENOMIC DNA]</scope>
    <source>
        <strain evidence="6 7">DSM 26287</strain>
    </source>
</reference>
<evidence type="ECO:0000256" key="1">
    <source>
        <dbReference type="ARBA" id="ARBA00001947"/>
    </source>
</evidence>
<accession>A0A7X0TTG2</accession>
<evidence type="ECO:0000256" key="4">
    <source>
        <dbReference type="ARBA" id="ARBA00022833"/>
    </source>
</evidence>
<dbReference type="RefSeq" id="WP_184423989.1">
    <property type="nucleotide sequence ID" value="NZ_AP027362.1"/>
</dbReference>
<keyword evidence="7" id="KW-1185">Reference proteome</keyword>
<keyword evidence="2" id="KW-0479">Metal-binding</keyword>
<dbReference type="Pfam" id="PF24827">
    <property type="entry name" value="AstE_AspA_cat"/>
    <property type="match status" value="1"/>
</dbReference>
<dbReference type="SUPFAM" id="SSF53187">
    <property type="entry name" value="Zn-dependent exopeptidases"/>
    <property type="match status" value="1"/>
</dbReference>
<dbReference type="AlphaFoldDB" id="A0A7X0TTG2"/>
<evidence type="ECO:0000256" key="3">
    <source>
        <dbReference type="ARBA" id="ARBA00022801"/>
    </source>
</evidence>
<dbReference type="InterPro" id="IPR055438">
    <property type="entry name" value="AstE_AspA_cat"/>
</dbReference>
<keyword evidence="4" id="KW-0862">Zinc</keyword>
<organism evidence="6 7">
    <name type="scientific">Thalassotalea piscium</name>
    <dbReference type="NCBI Taxonomy" id="1230533"/>
    <lineage>
        <taxon>Bacteria</taxon>
        <taxon>Pseudomonadati</taxon>
        <taxon>Pseudomonadota</taxon>
        <taxon>Gammaproteobacteria</taxon>
        <taxon>Alteromonadales</taxon>
        <taxon>Colwelliaceae</taxon>
        <taxon>Thalassotalea</taxon>
    </lineage>
</organism>
<dbReference type="GO" id="GO:0016788">
    <property type="term" value="F:hydrolase activity, acting on ester bonds"/>
    <property type="evidence" value="ECO:0007669"/>
    <property type="project" value="InterPro"/>
</dbReference>
<sequence>MDIDFSEITYLKNPNGLTLKADYQQFLLSLSGPTIIDISGKNQEKCRVIVTLLHGNEPSGLIALHRWLTSDSWLPVPETNIRIIICSVEAASKSPILTHRYYPGGLDINRCFNSREDDGYYLRASMLKQAITEVSPECVIDLHNTPGSGPSFAVSTIITPEVLTLTSFFCDSIILSGLKLGSLMEQNFHCPILTIECGSANDEQSHETAFQGISQLTTCCCIYHFDQKMNVDIISKPFRLQLKHNVELSFSEHDEGNEGVTLKATIEQFNFGNARKGQMIGWVDDRGLNNFQLLNDAHEDVLTEYFTLRDNQLVCATNMKIFMATANVNVAKDDCLFYLVKAN</sequence>
<keyword evidence="3" id="KW-0378">Hydrolase</keyword>
<feature type="domain" description="Succinylglutamate desuccinylase/Aspartoacylase catalytic" evidence="5">
    <location>
        <begin position="53"/>
        <end position="146"/>
    </location>
</feature>
<dbReference type="EMBL" id="JACHHU010000011">
    <property type="protein sequence ID" value="MBB6543196.1"/>
    <property type="molecule type" value="Genomic_DNA"/>
</dbReference>
<evidence type="ECO:0000313" key="6">
    <source>
        <dbReference type="EMBL" id="MBB6543196.1"/>
    </source>
</evidence>
<name>A0A7X0TTG2_9GAMM</name>
<protein>
    <recommendedName>
        <fullName evidence="5">Succinylglutamate desuccinylase/Aspartoacylase catalytic domain-containing protein</fullName>
    </recommendedName>
</protein>
<evidence type="ECO:0000259" key="5">
    <source>
        <dbReference type="Pfam" id="PF24827"/>
    </source>
</evidence>
<evidence type="ECO:0000256" key="2">
    <source>
        <dbReference type="ARBA" id="ARBA00022723"/>
    </source>
</evidence>